<protein>
    <recommendedName>
        <fullName evidence="5">HTH tetR-type domain-containing protein</fullName>
    </recommendedName>
</protein>
<keyword evidence="1" id="KW-0805">Transcription regulation</keyword>
<accession>A0ABM6M7X5</accession>
<dbReference type="InterPro" id="IPR001647">
    <property type="entry name" value="HTH_TetR"/>
</dbReference>
<evidence type="ECO:0000259" key="5">
    <source>
        <dbReference type="PROSITE" id="PS50977"/>
    </source>
</evidence>
<dbReference type="InterPro" id="IPR036271">
    <property type="entry name" value="Tet_transcr_reg_TetR-rel_C_sf"/>
</dbReference>
<dbReference type="PANTHER" id="PTHR47506">
    <property type="entry name" value="TRANSCRIPTIONAL REGULATORY PROTEIN"/>
    <property type="match status" value="1"/>
</dbReference>
<reference evidence="6 7" key="1">
    <citation type="submission" date="2017-03" db="EMBL/GenBank/DDBJ databases">
        <title>Complete genome sequence of Blastomonas fulva degrading microcsystin LR.</title>
        <authorList>
            <person name="Lee H.-g."/>
            <person name="Jin L."/>
            <person name="oh H.-M."/>
        </authorList>
    </citation>
    <scope>NUCLEOTIDE SEQUENCE [LARGE SCALE GENOMIC DNA]</scope>
    <source>
        <strain evidence="6 7">T2</strain>
    </source>
</reference>
<keyword evidence="2 4" id="KW-0238">DNA-binding</keyword>
<dbReference type="Pfam" id="PF00440">
    <property type="entry name" value="TetR_N"/>
    <property type="match status" value="1"/>
</dbReference>
<feature type="DNA-binding region" description="H-T-H motif" evidence="4">
    <location>
        <begin position="49"/>
        <end position="68"/>
    </location>
</feature>
<dbReference type="PANTHER" id="PTHR47506:SF3">
    <property type="entry name" value="HTH-TYPE TRANSCRIPTIONAL REGULATOR LMRA"/>
    <property type="match status" value="1"/>
</dbReference>
<evidence type="ECO:0000256" key="2">
    <source>
        <dbReference type="ARBA" id="ARBA00023125"/>
    </source>
</evidence>
<evidence type="ECO:0000256" key="1">
    <source>
        <dbReference type="ARBA" id="ARBA00023015"/>
    </source>
</evidence>
<dbReference type="EMBL" id="CP020083">
    <property type="protein sequence ID" value="ASR52023.1"/>
    <property type="molecule type" value="Genomic_DNA"/>
</dbReference>
<keyword evidence="7" id="KW-1185">Reference proteome</keyword>
<dbReference type="InterPro" id="IPR009057">
    <property type="entry name" value="Homeodomain-like_sf"/>
</dbReference>
<name>A0ABM6M7X5_9SPHN</name>
<organism evidence="6 7">
    <name type="scientific">Blastomonas fulva</name>
    <dbReference type="NCBI Taxonomy" id="1550728"/>
    <lineage>
        <taxon>Bacteria</taxon>
        <taxon>Pseudomonadati</taxon>
        <taxon>Pseudomonadota</taxon>
        <taxon>Alphaproteobacteria</taxon>
        <taxon>Sphingomonadales</taxon>
        <taxon>Sphingomonadaceae</taxon>
        <taxon>Blastomonas</taxon>
    </lineage>
</organism>
<dbReference type="PROSITE" id="PS50977">
    <property type="entry name" value="HTH_TETR_2"/>
    <property type="match status" value="1"/>
</dbReference>
<keyword evidence="3" id="KW-0804">Transcription</keyword>
<proteinExistence type="predicted"/>
<dbReference type="Pfam" id="PF21993">
    <property type="entry name" value="TetR_C_13_2"/>
    <property type="match status" value="1"/>
</dbReference>
<dbReference type="Proteomes" id="UP000258016">
    <property type="component" value="Chromosome"/>
</dbReference>
<sequence length="211" mass="22722">MMLFVSTDGALRAQAPGMSKPQEDVHPTRLRLLQVATRLFQQRGYHAVGLAEILALSETPKGSLYHHFPGGKPELAEACITRIAASTLAALDDASASGADIIGFLRQLGAESSAWLEKTDWRDGSLLAVIGQEQGGDESALADAVRIAYQRIEMRLAKWLMLEGIAVARARDIAATIIAAHEGAMLLARCRRDTAPVTLTTQMLCAMVERG</sequence>
<gene>
    <name evidence="6" type="ORF">B5J99_11605</name>
</gene>
<evidence type="ECO:0000313" key="7">
    <source>
        <dbReference type="Proteomes" id="UP000258016"/>
    </source>
</evidence>
<dbReference type="InterPro" id="IPR054156">
    <property type="entry name" value="YxaF_TetR_C"/>
</dbReference>
<evidence type="ECO:0000313" key="6">
    <source>
        <dbReference type="EMBL" id="ASR52023.1"/>
    </source>
</evidence>
<dbReference type="Gene3D" id="1.10.357.10">
    <property type="entry name" value="Tetracycline Repressor, domain 2"/>
    <property type="match status" value="1"/>
</dbReference>
<dbReference type="SUPFAM" id="SSF46689">
    <property type="entry name" value="Homeodomain-like"/>
    <property type="match status" value="1"/>
</dbReference>
<dbReference type="SUPFAM" id="SSF48498">
    <property type="entry name" value="Tetracyclin repressor-like, C-terminal domain"/>
    <property type="match status" value="1"/>
</dbReference>
<evidence type="ECO:0000256" key="4">
    <source>
        <dbReference type="PROSITE-ProRule" id="PRU00335"/>
    </source>
</evidence>
<feature type="domain" description="HTH tetR-type" evidence="5">
    <location>
        <begin position="26"/>
        <end position="86"/>
    </location>
</feature>
<evidence type="ECO:0000256" key="3">
    <source>
        <dbReference type="ARBA" id="ARBA00023163"/>
    </source>
</evidence>